<gene>
    <name evidence="1" type="ORF">E2C01_070165</name>
</gene>
<sequence>MPAAAAAAAAFRVKSRVLVQPSSSPRLSEVTYVPSLSPDFCVIAEPTWHRKYHRGLMQGGLLVETYHSPSV</sequence>
<dbReference type="EMBL" id="VSRR010041825">
    <property type="protein sequence ID" value="MPC75770.1"/>
    <property type="molecule type" value="Genomic_DNA"/>
</dbReference>
<proteinExistence type="predicted"/>
<keyword evidence="2" id="KW-1185">Reference proteome</keyword>
<comment type="caution">
    <text evidence="1">The sequence shown here is derived from an EMBL/GenBank/DDBJ whole genome shotgun (WGS) entry which is preliminary data.</text>
</comment>
<reference evidence="1 2" key="1">
    <citation type="submission" date="2019-05" db="EMBL/GenBank/DDBJ databases">
        <title>Another draft genome of Portunus trituberculatus and its Hox gene families provides insights of decapod evolution.</title>
        <authorList>
            <person name="Jeong J.-H."/>
            <person name="Song I."/>
            <person name="Kim S."/>
            <person name="Choi T."/>
            <person name="Kim D."/>
            <person name="Ryu S."/>
            <person name="Kim W."/>
        </authorList>
    </citation>
    <scope>NUCLEOTIDE SEQUENCE [LARGE SCALE GENOMIC DNA]</scope>
    <source>
        <tissue evidence="1">Muscle</tissue>
    </source>
</reference>
<dbReference type="Proteomes" id="UP000324222">
    <property type="component" value="Unassembled WGS sequence"/>
</dbReference>
<name>A0A5B7HTG5_PORTR</name>
<protein>
    <submittedName>
        <fullName evidence="1">Uncharacterized protein</fullName>
    </submittedName>
</protein>
<dbReference type="AlphaFoldDB" id="A0A5B7HTG5"/>
<organism evidence="1 2">
    <name type="scientific">Portunus trituberculatus</name>
    <name type="common">Swimming crab</name>
    <name type="synonym">Neptunus trituberculatus</name>
    <dbReference type="NCBI Taxonomy" id="210409"/>
    <lineage>
        <taxon>Eukaryota</taxon>
        <taxon>Metazoa</taxon>
        <taxon>Ecdysozoa</taxon>
        <taxon>Arthropoda</taxon>
        <taxon>Crustacea</taxon>
        <taxon>Multicrustacea</taxon>
        <taxon>Malacostraca</taxon>
        <taxon>Eumalacostraca</taxon>
        <taxon>Eucarida</taxon>
        <taxon>Decapoda</taxon>
        <taxon>Pleocyemata</taxon>
        <taxon>Brachyura</taxon>
        <taxon>Eubrachyura</taxon>
        <taxon>Portunoidea</taxon>
        <taxon>Portunidae</taxon>
        <taxon>Portuninae</taxon>
        <taxon>Portunus</taxon>
    </lineage>
</organism>
<accession>A0A5B7HTG5</accession>
<evidence type="ECO:0000313" key="2">
    <source>
        <dbReference type="Proteomes" id="UP000324222"/>
    </source>
</evidence>
<evidence type="ECO:0000313" key="1">
    <source>
        <dbReference type="EMBL" id="MPC75770.1"/>
    </source>
</evidence>